<name>A0A5S5BIA8_STUST</name>
<dbReference type="OrthoDB" id="5406098at2"/>
<feature type="transmembrane region" description="Helical" evidence="2">
    <location>
        <begin position="47"/>
        <end position="65"/>
    </location>
</feature>
<evidence type="ECO:0000313" key="4">
    <source>
        <dbReference type="Proteomes" id="UP000324282"/>
    </source>
</evidence>
<keyword evidence="2" id="KW-0812">Transmembrane</keyword>
<keyword evidence="2" id="KW-1133">Transmembrane helix</keyword>
<organism evidence="3 4">
    <name type="scientific">Stutzerimonas stutzeri</name>
    <name type="common">Pseudomonas stutzeri</name>
    <dbReference type="NCBI Taxonomy" id="316"/>
    <lineage>
        <taxon>Bacteria</taxon>
        <taxon>Pseudomonadati</taxon>
        <taxon>Pseudomonadota</taxon>
        <taxon>Gammaproteobacteria</taxon>
        <taxon>Pseudomonadales</taxon>
        <taxon>Pseudomonadaceae</taxon>
        <taxon>Stutzerimonas</taxon>
    </lineage>
</organism>
<comment type="caution">
    <text evidence="3">The sequence shown here is derived from an EMBL/GenBank/DDBJ whole genome shotgun (WGS) entry which is preliminary data.</text>
</comment>
<dbReference type="RefSeq" id="WP_148924817.1">
    <property type="nucleotide sequence ID" value="NZ_VNHQ01000012.1"/>
</dbReference>
<gene>
    <name evidence="3" type="ORF">A9A72_122558</name>
</gene>
<proteinExistence type="predicted"/>
<dbReference type="Pfam" id="PF13432">
    <property type="entry name" value="TPR_16"/>
    <property type="match status" value="1"/>
</dbReference>
<dbReference type="InterPro" id="IPR011990">
    <property type="entry name" value="TPR-like_helical_dom_sf"/>
</dbReference>
<dbReference type="Proteomes" id="UP000324282">
    <property type="component" value="Unassembled WGS sequence"/>
</dbReference>
<keyword evidence="2" id="KW-0472">Membrane</keyword>
<dbReference type="AlphaFoldDB" id="A0A5S5BIA8"/>
<dbReference type="SUPFAM" id="SSF48452">
    <property type="entry name" value="TPR-like"/>
    <property type="match status" value="1"/>
</dbReference>
<accession>A0A5S5BIA8</accession>
<evidence type="ECO:0000313" key="3">
    <source>
        <dbReference type="EMBL" id="TYP65423.1"/>
    </source>
</evidence>
<feature type="region of interest" description="Disordered" evidence="1">
    <location>
        <begin position="238"/>
        <end position="257"/>
    </location>
</feature>
<dbReference type="EMBL" id="VNHQ01000012">
    <property type="protein sequence ID" value="TYP65423.1"/>
    <property type="molecule type" value="Genomic_DNA"/>
</dbReference>
<reference evidence="3 4" key="1">
    <citation type="submission" date="2019-07" db="EMBL/GenBank/DDBJ databases">
        <title>Deep subsurface shale carbon reservoir microbial communities from Ohio and West Virginia, USA.</title>
        <authorList>
            <person name="Wrighton K."/>
        </authorList>
    </citation>
    <scope>NUCLEOTIDE SEQUENCE [LARGE SCALE GENOMIC DNA]</scope>
    <source>
        <strain evidence="3 4">NP_8Ht</strain>
    </source>
</reference>
<sequence>MSLVNDMLRDLETRRAAPAEREQLGSLYAVDEAAAARRERHGRMRRGLLVAAALVVAAVGLFLLSERLQPVAKPPVVSAPVVPALIEEVPPPPEVVAATRLLDVLPQNDGRRFVLQLLLDRSVSYQRVDTTGSVSFRLNDVQFTGEARTGRIEKAGQTLSWRVEPQDGDVNVLIIGFGDQLNVADRLESIGERSQLWLDVSLGSIAEADPQTLSLPVAESPYMDEAQLPDWVTREVEPAGTLNEPSRAKPSPEPKAMPRAAVAAVPIAPSAKANLTIGAHQPDPLAQARSALDRGDHLAAIQQLQALHQAQPDNPEISRWLARAYLSAGDTAALLKWLPAQLQARPFDAELRELLARGQLQLGDQDAAIATLQQSAPPLQRHTAYHALLAALYQQVNNWSASAATYRRLIAVQPGQGAWQLGLAIALEQLDQPAQAGRHYRLALQGQGLDESARRFATERAGSLGGTQ</sequence>
<dbReference type="Pfam" id="PF14559">
    <property type="entry name" value="TPR_19"/>
    <property type="match status" value="1"/>
</dbReference>
<evidence type="ECO:0000256" key="1">
    <source>
        <dbReference type="SAM" id="MobiDB-lite"/>
    </source>
</evidence>
<evidence type="ECO:0000256" key="2">
    <source>
        <dbReference type="SAM" id="Phobius"/>
    </source>
</evidence>
<dbReference type="Gene3D" id="1.25.40.10">
    <property type="entry name" value="Tetratricopeptide repeat domain"/>
    <property type="match status" value="2"/>
</dbReference>
<protein>
    <submittedName>
        <fullName evidence="3">MSHA biogenesis protein MshN</fullName>
    </submittedName>
</protein>